<organism evidence="1 2">
    <name type="scientific">Marinomonas sargassi</name>
    <dbReference type="NCBI Taxonomy" id="2984494"/>
    <lineage>
        <taxon>Bacteria</taxon>
        <taxon>Pseudomonadati</taxon>
        <taxon>Pseudomonadota</taxon>
        <taxon>Gammaproteobacteria</taxon>
        <taxon>Oceanospirillales</taxon>
        <taxon>Oceanospirillaceae</taxon>
        <taxon>Marinomonas</taxon>
    </lineage>
</organism>
<reference evidence="1 2" key="1">
    <citation type="submission" date="2022-10" db="EMBL/GenBank/DDBJ databases">
        <title>Marinomonas transparenta sp. nov. and Marinomonas sargassi sp. nov., isolated from marine alga (Sargassum natans (L.) Gaillon).</title>
        <authorList>
            <person name="Wang Y."/>
        </authorList>
    </citation>
    <scope>NUCLEOTIDE SEQUENCE [LARGE SCALE GENOMIC DNA]</scope>
    <source>
        <strain evidence="1 2">C2222</strain>
    </source>
</reference>
<dbReference type="Pfam" id="PF04315">
    <property type="entry name" value="EpmC"/>
    <property type="match status" value="1"/>
</dbReference>
<evidence type="ECO:0000313" key="1">
    <source>
        <dbReference type="EMBL" id="MCV2402870.1"/>
    </source>
</evidence>
<sequence>MTSVIQLVEAFDACFLSRFNTCLVGGADEPLYVPATESRPAVIYFRLDYFSSALHEVSHWCLAGEKRRLLEDYGYWYSPDTRDLETQKEFERVEVKPQAIECVFHWVLDLPFRVSVDNLSLPDYDASAFEQSVLKQVHEFIEKGLPERANSFARFLFKQNDFTHNFEEFLQDKYENHCR</sequence>
<protein>
    <submittedName>
        <fullName evidence="1">Elongation factor P hydroxylase</fullName>
    </submittedName>
</protein>
<evidence type="ECO:0000313" key="2">
    <source>
        <dbReference type="Proteomes" id="UP001209713"/>
    </source>
</evidence>
<proteinExistence type="predicted"/>
<keyword evidence="2" id="KW-1185">Reference proteome</keyword>
<dbReference type="RefSeq" id="WP_263530250.1">
    <property type="nucleotide sequence ID" value="NZ_JAOVZB010000003.1"/>
</dbReference>
<comment type="caution">
    <text evidence="1">The sequence shown here is derived from an EMBL/GenBank/DDBJ whole genome shotgun (WGS) entry which is preliminary data.</text>
</comment>
<keyword evidence="1" id="KW-0648">Protein biosynthesis</keyword>
<keyword evidence="1" id="KW-0251">Elongation factor</keyword>
<accession>A0ABT2YSJ7</accession>
<dbReference type="GO" id="GO:0003746">
    <property type="term" value="F:translation elongation factor activity"/>
    <property type="evidence" value="ECO:0007669"/>
    <property type="project" value="UniProtKB-KW"/>
</dbReference>
<dbReference type="Proteomes" id="UP001209713">
    <property type="component" value="Unassembled WGS sequence"/>
</dbReference>
<name>A0ABT2YSJ7_9GAMM</name>
<dbReference type="InterPro" id="IPR007411">
    <property type="entry name" value="EpmC"/>
</dbReference>
<gene>
    <name evidence="1" type="ORF">OFY17_08260</name>
</gene>
<dbReference type="EMBL" id="JAOVZB010000003">
    <property type="protein sequence ID" value="MCV2402870.1"/>
    <property type="molecule type" value="Genomic_DNA"/>
</dbReference>